<comment type="caution">
    <text evidence="3">The sequence shown here is derived from an EMBL/GenBank/DDBJ whole genome shotgun (WGS) entry which is preliminary data.</text>
</comment>
<organism evidence="3 4">
    <name type="scientific">Thetidibacter halocola</name>
    <dbReference type="NCBI Taxonomy" id="2827239"/>
    <lineage>
        <taxon>Bacteria</taxon>
        <taxon>Pseudomonadati</taxon>
        <taxon>Pseudomonadota</taxon>
        <taxon>Alphaproteobacteria</taxon>
        <taxon>Rhodobacterales</taxon>
        <taxon>Roseobacteraceae</taxon>
        <taxon>Thetidibacter</taxon>
    </lineage>
</organism>
<feature type="region of interest" description="Disordered" evidence="1">
    <location>
        <begin position="74"/>
        <end position="215"/>
    </location>
</feature>
<feature type="compositionally biased region" description="Basic residues" evidence="1">
    <location>
        <begin position="1"/>
        <end position="14"/>
    </location>
</feature>
<dbReference type="RefSeq" id="WP_212536182.1">
    <property type="nucleotide sequence ID" value="NZ_JAGTUU010000003.1"/>
</dbReference>
<dbReference type="InterPro" id="IPR025430">
    <property type="entry name" value="DUF4167"/>
</dbReference>
<dbReference type="EMBL" id="JAGTUU010000003">
    <property type="protein sequence ID" value="MBS0124221.1"/>
    <property type="molecule type" value="Genomic_DNA"/>
</dbReference>
<feature type="compositionally biased region" description="Basic and acidic residues" evidence="1">
    <location>
        <begin position="74"/>
        <end position="150"/>
    </location>
</feature>
<evidence type="ECO:0000313" key="3">
    <source>
        <dbReference type="EMBL" id="MBS0124221.1"/>
    </source>
</evidence>
<gene>
    <name evidence="3" type="ORF">KB874_08735</name>
</gene>
<protein>
    <submittedName>
        <fullName evidence="3">DUF4167 domain-containing protein</fullName>
    </submittedName>
</protein>
<feature type="domain" description="DUF4167" evidence="2">
    <location>
        <begin position="7"/>
        <end position="82"/>
    </location>
</feature>
<sequence>MRSTKSRSRNKNNRNRNPLGNVVNRVFDSSGPEGKVRGTPQQIIEKYNQLARDAALGNDRVAAENFQQHAEHYLRMLAEAQREQDQRREQQERENRERQAQRDRDRPERDGQSGDRSGDDDQPRRADNPRRADPARGDDQPDVLDLHGDDDGPGLVETPESRSEAAPEPAPATEEKPRKPRAPRRPRKKPEAKDGGQGEAPAGSDKPGDATEAAE</sequence>
<keyword evidence="4" id="KW-1185">Reference proteome</keyword>
<feature type="region of interest" description="Disordered" evidence="1">
    <location>
        <begin position="1"/>
        <end position="41"/>
    </location>
</feature>
<evidence type="ECO:0000313" key="4">
    <source>
        <dbReference type="Proteomes" id="UP000681356"/>
    </source>
</evidence>
<evidence type="ECO:0000256" key="1">
    <source>
        <dbReference type="SAM" id="MobiDB-lite"/>
    </source>
</evidence>
<proteinExistence type="predicted"/>
<dbReference type="AlphaFoldDB" id="A0A8J7WEG7"/>
<name>A0A8J7WEG7_9RHOB</name>
<evidence type="ECO:0000259" key="2">
    <source>
        <dbReference type="Pfam" id="PF13763"/>
    </source>
</evidence>
<dbReference type="Pfam" id="PF13763">
    <property type="entry name" value="DUF4167"/>
    <property type="match status" value="1"/>
</dbReference>
<reference evidence="3" key="1">
    <citation type="submission" date="2021-04" db="EMBL/GenBank/DDBJ databases">
        <authorList>
            <person name="Yoon J."/>
        </authorList>
    </citation>
    <scope>NUCLEOTIDE SEQUENCE</scope>
    <source>
        <strain evidence="3">KMU-90</strain>
    </source>
</reference>
<dbReference type="Proteomes" id="UP000681356">
    <property type="component" value="Unassembled WGS sequence"/>
</dbReference>
<accession>A0A8J7WEG7</accession>
<feature type="compositionally biased region" description="Basic residues" evidence="1">
    <location>
        <begin position="178"/>
        <end position="188"/>
    </location>
</feature>